<proteinExistence type="inferred from homology"/>
<dbReference type="RefSeq" id="XP_007436669.1">
    <property type="nucleotide sequence ID" value="XM_007436607.2"/>
</dbReference>
<dbReference type="SUPFAM" id="SSF48371">
    <property type="entry name" value="ARM repeat"/>
    <property type="match status" value="1"/>
</dbReference>
<dbReference type="Gene3D" id="1.10.510.10">
    <property type="entry name" value="Transferase(Phosphotransferase) domain 1"/>
    <property type="match status" value="1"/>
</dbReference>
<keyword evidence="4" id="KW-1185">Reference proteome</keyword>
<feature type="region of interest" description="Disordered" evidence="2">
    <location>
        <begin position="611"/>
        <end position="630"/>
    </location>
</feature>
<evidence type="ECO:0000313" key="6">
    <source>
        <dbReference type="RefSeq" id="XP_007436669.1"/>
    </source>
</evidence>
<evidence type="ECO:0000256" key="1">
    <source>
        <dbReference type="ARBA" id="ARBA00038349"/>
    </source>
</evidence>
<accession>A0A9F2WC38</accession>
<dbReference type="SUPFAM" id="SSF56112">
    <property type="entry name" value="Protein kinase-like (PK-like)"/>
    <property type="match status" value="1"/>
</dbReference>
<dbReference type="PROSITE" id="PS50011">
    <property type="entry name" value="PROTEIN_KINASE_DOM"/>
    <property type="match status" value="1"/>
</dbReference>
<dbReference type="KEGG" id="pbi:103055552"/>
<dbReference type="PANTHER" id="PTHR12984">
    <property type="entry name" value="SCY1-RELATED S/T PROTEIN KINASE-LIKE"/>
    <property type="match status" value="1"/>
</dbReference>
<dbReference type="GeneID" id="103055552"/>
<dbReference type="Gene3D" id="1.25.10.10">
    <property type="entry name" value="Leucine-rich Repeat Variant"/>
    <property type="match status" value="1"/>
</dbReference>
<dbReference type="Gene3D" id="3.30.200.20">
    <property type="entry name" value="Phosphorylase Kinase, domain 1"/>
    <property type="match status" value="1"/>
</dbReference>
<dbReference type="RefSeq" id="XP_007436668.1">
    <property type="nucleotide sequence ID" value="XM_007436606.2"/>
</dbReference>
<reference evidence="5 6" key="1">
    <citation type="submission" date="2025-04" db="UniProtKB">
        <authorList>
            <consortium name="RefSeq"/>
        </authorList>
    </citation>
    <scope>IDENTIFICATION</scope>
    <source>
        <tissue evidence="5 6">Liver</tissue>
    </source>
</reference>
<dbReference type="OMA" id="HDPELDW"/>
<dbReference type="InterPro" id="IPR051177">
    <property type="entry name" value="CIK-Related_Protein"/>
</dbReference>
<dbReference type="GO" id="GO:0004672">
    <property type="term" value="F:protein kinase activity"/>
    <property type="evidence" value="ECO:0007669"/>
    <property type="project" value="InterPro"/>
</dbReference>
<evidence type="ECO:0000313" key="4">
    <source>
        <dbReference type="Proteomes" id="UP000695026"/>
    </source>
</evidence>
<dbReference type="CTD" id="57147"/>
<dbReference type="OrthoDB" id="9942861at2759"/>
<evidence type="ECO:0000256" key="2">
    <source>
        <dbReference type="SAM" id="MobiDB-lite"/>
    </source>
</evidence>
<dbReference type="InterPro" id="IPR011989">
    <property type="entry name" value="ARM-like"/>
</dbReference>
<dbReference type="InterPro" id="IPR016024">
    <property type="entry name" value="ARM-type_fold"/>
</dbReference>
<dbReference type="SMART" id="SM00220">
    <property type="entry name" value="S_TKc"/>
    <property type="match status" value="1"/>
</dbReference>
<organism evidence="4 5">
    <name type="scientific">Python bivittatus</name>
    <name type="common">Burmese python</name>
    <name type="synonym">Python molurus bivittatus</name>
    <dbReference type="NCBI Taxonomy" id="176946"/>
    <lineage>
        <taxon>Eukaryota</taxon>
        <taxon>Metazoa</taxon>
        <taxon>Chordata</taxon>
        <taxon>Craniata</taxon>
        <taxon>Vertebrata</taxon>
        <taxon>Euteleostomi</taxon>
        <taxon>Lepidosauria</taxon>
        <taxon>Squamata</taxon>
        <taxon>Bifurcata</taxon>
        <taxon>Unidentata</taxon>
        <taxon>Episquamata</taxon>
        <taxon>Toxicofera</taxon>
        <taxon>Serpentes</taxon>
        <taxon>Henophidia</taxon>
        <taxon>Pythonidae</taxon>
        <taxon>Python</taxon>
    </lineage>
</organism>
<dbReference type="InterPro" id="IPR011009">
    <property type="entry name" value="Kinase-like_dom_sf"/>
</dbReference>
<feature type="domain" description="Protein kinase" evidence="3">
    <location>
        <begin position="1"/>
        <end position="284"/>
    </location>
</feature>
<gene>
    <name evidence="5 6" type="primary">SCYL3</name>
</gene>
<feature type="compositionally biased region" description="Polar residues" evidence="2">
    <location>
        <begin position="611"/>
        <end position="623"/>
    </location>
</feature>
<comment type="similarity">
    <text evidence="1">Belongs to the protein kinase superfamily.</text>
</comment>
<evidence type="ECO:0000259" key="3">
    <source>
        <dbReference type="PROSITE" id="PS50011"/>
    </source>
</evidence>
<protein>
    <submittedName>
        <fullName evidence="5 6">Protein-associating with the carboxyl-terminal domain of ezrin</fullName>
    </submittedName>
</protein>
<dbReference type="AlphaFoldDB" id="A0A9F2WC38"/>
<evidence type="ECO:0000313" key="5">
    <source>
        <dbReference type="RefSeq" id="XP_007436668.1"/>
    </source>
</evidence>
<dbReference type="Proteomes" id="UP000695026">
    <property type="component" value="Unplaced"/>
</dbReference>
<name>A0A9F2WC38_PYTBI</name>
<dbReference type="PANTHER" id="PTHR12984:SF15">
    <property type="entry name" value="PROTEIN-ASSOCIATING WITH THE CARBOXYL-TERMINAL DOMAIN OF EZRIN"/>
    <property type="match status" value="1"/>
</dbReference>
<dbReference type="InterPro" id="IPR000719">
    <property type="entry name" value="Prot_kinase_dom"/>
</dbReference>
<sequence length="747" mass="83818">MGSENSALKRDAVEEPPFTLPSGVNIYSAILQHDKLASVFVYKRENEDNVNRAAKHLKTLRHPCLLRFLSCTVEIDGIHLVTEHVQPLEKILETLSFSEICAGIYDVLQALVFLHDRGNLTHNNICLSSVFVSEDGHWKLGGMETVCKQNEATAEFLHSIKSIREKTGIPPEEQSVDFQLLPEGHGHSRDAYAFGVMVENLLTFLNEEEDVLSSFHHTLHSTLLNPDLTCRSPLSSLLSHDFFRNDFLEVVNFLNSLTLKSEEEKTEFFKFLLDRVAGLSEKLIALRLIPLLLNQLVFAEPVAVKSFLPHLLGPKKDKLSESQINGLLSPAVFQAHVSPVLLKLFEVHEEHVRIVLLSHLDAYAELFTQKELKNIILPQVLLGLRDTSDSLVAVTLQSLGVLVSLLGPDVVVGGDRTKIFKRSAPSFTKIMDLSSEDSPDDVMSCEGKLIYLPLQHNSSMFLKCPSSGNLSFSNNKNVPRESPHIALRKGEQDALHLYNISSGVNTMSNGKNCHHITEKKTEEWPDWNECEELKPEISRIADTKLKDFCVNSHPCLASHDGEEKLWTKEPPSPDFKLSSGNSPYARGINDITELQLPPNMFELKKELRTLRNNPSPESISNSDGCDPRDKSQMSYLNKTSFLEKSPKLESGLGEEFVIQVKRKELHDTELDWFADMVPDIKSSSSLLVLPELETHSTIQSNSDTVSSSMSDAQEVQFSSKFAATDITEVDGIGWEEEDLNWEEDTNW</sequence>
<dbReference type="GO" id="GO:0005524">
    <property type="term" value="F:ATP binding"/>
    <property type="evidence" value="ECO:0007669"/>
    <property type="project" value="InterPro"/>
</dbReference>